<dbReference type="AlphaFoldDB" id="A0AAU9CGL0"/>
<dbReference type="Proteomes" id="UP001348817">
    <property type="component" value="Chromosome"/>
</dbReference>
<evidence type="ECO:0000313" key="3">
    <source>
        <dbReference type="Proteomes" id="UP001348817"/>
    </source>
</evidence>
<evidence type="ECO:0000256" key="1">
    <source>
        <dbReference type="SAM" id="Phobius"/>
    </source>
</evidence>
<name>A0AAU9CGL0_9BACT</name>
<dbReference type="EMBL" id="AP025314">
    <property type="protein sequence ID" value="BDD08360.1"/>
    <property type="molecule type" value="Genomic_DNA"/>
</dbReference>
<reference evidence="2 3" key="1">
    <citation type="submission" date="2021-12" db="EMBL/GenBank/DDBJ databases">
        <title>Genome sequencing of bacteria with rrn-lacking chromosome and rrn-plasmid.</title>
        <authorList>
            <person name="Anda M."/>
            <person name="Iwasaki W."/>
        </authorList>
    </citation>
    <scope>NUCLEOTIDE SEQUENCE [LARGE SCALE GENOMIC DNA]</scope>
    <source>
        <strain evidence="2 3">DSM 100852</strain>
    </source>
</reference>
<gene>
    <name evidence="2" type="ORF">FUAX_07920</name>
</gene>
<evidence type="ECO:0000313" key="2">
    <source>
        <dbReference type="EMBL" id="BDD08360.1"/>
    </source>
</evidence>
<dbReference type="RefSeq" id="WP_338393626.1">
    <property type="nucleotide sequence ID" value="NZ_AP025314.1"/>
</dbReference>
<evidence type="ECO:0008006" key="4">
    <source>
        <dbReference type="Google" id="ProtNLM"/>
    </source>
</evidence>
<feature type="transmembrane region" description="Helical" evidence="1">
    <location>
        <begin position="12"/>
        <end position="33"/>
    </location>
</feature>
<keyword evidence="1" id="KW-0472">Membrane</keyword>
<organism evidence="2 3">
    <name type="scientific">Fulvitalea axinellae</name>
    <dbReference type="NCBI Taxonomy" id="1182444"/>
    <lineage>
        <taxon>Bacteria</taxon>
        <taxon>Pseudomonadati</taxon>
        <taxon>Bacteroidota</taxon>
        <taxon>Cytophagia</taxon>
        <taxon>Cytophagales</taxon>
        <taxon>Persicobacteraceae</taxon>
        <taxon>Fulvitalea</taxon>
    </lineage>
</organism>
<proteinExistence type="predicted"/>
<dbReference type="KEGG" id="fax:FUAX_07920"/>
<keyword evidence="3" id="KW-1185">Reference proteome</keyword>
<sequence length="268" mass="30864">MDFLQYLRTFARTYWPVIFFLIAGVTACFSLYFGNFFRGQWDTDLTSNLGSELIGAIIGFTLINGAIALHQKKVTERKDHRTLTALRRPLDEHLKLLYHIRSAVGDVVNHSEEHGHGIERFIQTVADNFNLLDFNKSVKTRSRKKWGEHLAHEAHYFFDALGAYLEKYGGSISSEKLLFSLEEIYNHPFLCSLTQLKYEDGDLNEAYKDLVVHNMGGMDNLDEHIEEYGRRLSLLLAYVNRELEPERHIRIVPTWTLSAPQIGSGRIS</sequence>
<feature type="transmembrane region" description="Helical" evidence="1">
    <location>
        <begin position="53"/>
        <end position="71"/>
    </location>
</feature>
<keyword evidence="1" id="KW-1133">Transmembrane helix</keyword>
<protein>
    <recommendedName>
        <fullName evidence="4">Phage abortive infection protein</fullName>
    </recommendedName>
</protein>
<keyword evidence="1" id="KW-0812">Transmembrane</keyword>
<accession>A0AAU9CGL0</accession>